<dbReference type="InterPro" id="IPR038333">
    <property type="entry name" value="T1MK-like_N_sf"/>
</dbReference>
<feature type="domain" description="N6 adenine-specific DNA methyltransferase N-terminal" evidence="9">
    <location>
        <begin position="12"/>
        <end position="139"/>
    </location>
</feature>
<evidence type="ECO:0000313" key="10">
    <source>
        <dbReference type="EMBL" id="KXB03243.1"/>
    </source>
</evidence>
<dbReference type="PATRIC" id="fig|1698275.3.peg.296"/>
<dbReference type="SMR" id="A0A133V9W9"/>
<evidence type="ECO:0000256" key="5">
    <source>
        <dbReference type="ARBA" id="ARBA00022747"/>
    </source>
</evidence>
<protein>
    <recommendedName>
        <fullName evidence="1">site-specific DNA-methyltransferase (adenine-specific)</fullName>
        <ecNumber evidence="1">2.1.1.72</ecNumber>
    </recommendedName>
</protein>
<keyword evidence="3" id="KW-0808">Transferase</keyword>
<dbReference type="AlphaFoldDB" id="A0A133V9W9"/>
<dbReference type="Gene3D" id="1.20.1260.30">
    <property type="match status" value="1"/>
</dbReference>
<evidence type="ECO:0000259" key="9">
    <source>
        <dbReference type="Pfam" id="PF12161"/>
    </source>
</evidence>
<dbReference type="PANTHER" id="PTHR42933:SF3">
    <property type="entry name" value="TYPE I RESTRICTION ENZYME MJAVIII METHYLASE SUBUNIT"/>
    <property type="match status" value="1"/>
</dbReference>
<dbReference type="SUPFAM" id="SSF53335">
    <property type="entry name" value="S-adenosyl-L-methionine-dependent methyltransferases"/>
    <property type="match status" value="1"/>
</dbReference>
<dbReference type="GO" id="GO:0003677">
    <property type="term" value="F:DNA binding"/>
    <property type="evidence" value="ECO:0007669"/>
    <property type="project" value="InterPro"/>
</dbReference>
<dbReference type="InterPro" id="IPR022749">
    <property type="entry name" value="D12N6_MeTrfase_N"/>
</dbReference>
<dbReference type="InterPro" id="IPR003356">
    <property type="entry name" value="DNA_methylase_A-5"/>
</dbReference>
<feature type="domain" description="DNA methylase adenine-specific" evidence="8">
    <location>
        <begin position="150"/>
        <end position="471"/>
    </location>
</feature>
<keyword evidence="11" id="KW-1185">Reference proteome</keyword>
<dbReference type="Proteomes" id="UP000070565">
    <property type="component" value="Unassembled WGS sequence"/>
</dbReference>
<evidence type="ECO:0000256" key="6">
    <source>
        <dbReference type="ARBA" id="ARBA00047942"/>
    </source>
</evidence>
<dbReference type="GO" id="GO:0032259">
    <property type="term" value="P:methylation"/>
    <property type="evidence" value="ECO:0007669"/>
    <property type="project" value="UniProtKB-KW"/>
</dbReference>
<comment type="catalytic activity">
    <reaction evidence="6">
        <text>a 2'-deoxyadenosine in DNA + S-adenosyl-L-methionine = an N(6)-methyl-2'-deoxyadenosine in DNA + S-adenosyl-L-homocysteine + H(+)</text>
        <dbReference type="Rhea" id="RHEA:15197"/>
        <dbReference type="Rhea" id="RHEA-COMP:12418"/>
        <dbReference type="Rhea" id="RHEA-COMP:12419"/>
        <dbReference type="ChEBI" id="CHEBI:15378"/>
        <dbReference type="ChEBI" id="CHEBI:57856"/>
        <dbReference type="ChEBI" id="CHEBI:59789"/>
        <dbReference type="ChEBI" id="CHEBI:90615"/>
        <dbReference type="ChEBI" id="CHEBI:90616"/>
        <dbReference type="EC" id="2.1.1.72"/>
    </reaction>
</comment>
<dbReference type="GO" id="GO:0009307">
    <property type="term" value="P:DNA restriction-modification system"/>
    <property type="evidence" value="ECO:0007669"/>
    <property type="project" value="UniProtKB-KW"/>
</dbReference>
<dbReference type="PRINTS" id="PR00507">
    <property type="entry name" value="N12N6MTFRASE"/>
</dbReference>
<evidence type="ECO:0000313" key="11">
    <source>
        <dbReference type="Proteomes" id="UP000070565"/>
    </source>
</evidence>
<evidence type="ECO:0000256" key="2">
    <source>
        <dbReference type="ARBA" id="ARBA00022603"/>
    </source>
</evidence>
<sequence>MAKKFQLTQQKLERHLFRSADILRGNVEPANYKNYILPLLFFKRINDVYEEECEKIKKKYGEKLVDDPDFHTFQMPQEYRWKNIRNQTENVGEILNKAFEELTEANPQKLRGVFRAFGVDWNDKEVLPNRVLNNLIEHFSKYDLGNGNVSPDMLGSAYEYLIKQFTREAPKELGEFYTPREIIKIIVRILNPEENSSVYDPTCGPGGMLTKSLSYIRRKGGDPRKLFLYGQDINRTIWAMAKTNLLLHGFADARIERGDTLHNPRFKENGGLKTFDYVMANFPFSMSDWGKEDLKDDPYHRFKYGLPPKSYGDFAFIEHMIVSLNEKGKMGVVIAHGPLFRNTEKKIRRKIIEEGNDIIEAIIGLPENLFYNNSIPCALLIINKNKPKEKQGKVQFIYAAKQFLHKSGIKIYKELSNQNRLTEEGIKKIVDTFRNFKDEERHSRVVSIDEIRENDYNLNIALYVDTTEPEEPIEVPKELKKLGKLQEERNQLENKLNRHIKELDYERRKD</sequence>
<gene>
    <name evidence="10" type="ORF">AKJ45_02130</name>
</gene>
<dbReference type="GO" id="GO:0008170">
    <property type="term" value="F:N-methyltransferase activity"/>
    <property type="evidence" value="ECO:0007669"/>
    <property type="project" value="InterPro"/>
</dbReference>
<evidence type="ECO:0000256" key="4">
    <source>
        <dbReference type="ARBA" id="ARBA00022691"/>
    </source>
</evidence>
<dbReference type="PANTHER" id="PTHR42933">
    <property type="entry name" value="SLR6095 PROTEIN"/>
    <property type="match status" value="1"/>
</dbReference>
<keyword evidence="5" id="KW-0680">Restriction system</keyword>
<dbReference type="EMBL" id="LHXZ01000023">
    <property type="protein sequence ID" value="KXB03243.1"/>
    <property type="molecule type" value="Genomic_DNA"/>
</dbReference>
<evidence type="ECO:0000256" key="3">
    <source>
        <dbReference type="ARBA" id="ARBA00022679"/>
    </source>
</evidence>
<evidence type="ECO:0000259" key="8">
    <source>
        <dbReference type="Pfam" id="PF02384"/>
    </source>
</evidence>
<keyword evidence="2" id="KW-0489">Methyltransferase</keyword>
<name>A0A133V9W9_9EURY</name>
<keyword evidence="7" id="KW-0175">Coiled coil</keyword>
<comment type="caution">
    <text evidence="10">The sequence shown here is derived from an EMBL/GenBank/DDBJ whole genome shotgun (WGS) entry which is preliminary data.</text>
</comment>
<evidence type="ECO:0000256" key="7">
    <source>
        <dbReference type="SAM" id="Coils"/>
    </source>
</evidence>
<organism evidence="10 11">
    <name type="scientific">candidate division MSBL1 archaeon SCGC-AAA261F19</name>
    <dbReference type="NCBI Taxonomy" id="1698275"/>
    <lineage>
        <taxon>Archaea</taxon>
        <taxon>Methanobacteriati</taxon>
        <taxon>Methanobacteriota</taxon>
        <taxon>candidate division MSBL1</taxon>
    </lineage>
</organism>
<accession>A0A133V9W9</accession>
<dbReference type="InterPro" id="IPR051537">
    <property type="entry name" value="DNA_Adenine_Mtase"/>
</dbReference>
<evidence type="ECO:0000256" key="1">
    <source>
        <dbReference type="ARBA" id="ARBA00011900"/>
    </source>
</evidence>
<dbReference type="Pfam" id="PF12161">
    <property type="entry name" value="HsdM_N"/>
    <property type="match status" value="1"/>
</dbReference>
<dbReference type="Pfam" id="PF02384">
    <property type="entry name" value="N6_Mtase"/>
    <property type="match status" value="1"/>
</dbReference>
<proteinExistence type="predicted"/>
<feature type="coiled-coil region" evidence="7">
    <location>
        <begin position="475"/>
        <end position="509"/>
    </location>
</feature>
<dbReference type="Gene3D" id="3.40.50.150">
    <property type="entry name" value="Vaccinia Virus protein VP39"/>
    <property type="match status" value="1"/>
</dbReference>
<reference evidence="10 11" key="1">
    <citation type="journal article" date="2016" name="Sci. Rep.">
        <title>Metabolic traits of an uncultured archaeal lineage -MSBL1- from brine pools of the Red Sea.</title>
        <authorList>
            <person name="Mwirichia R."/>
            <person name="Alam I."/>
            <person name="Rashid M."/>
            <person name="Vinu M."/>
            <person name="Ba-Alawi W."/>
            <person name="Anthony Kamau A."/>
            <person name="Kamanda Ngugi D."/>
            <person name="Goker M."/>
            <person name="Klenk H.P."/>
            <person name="Bajic V."/>
            <person name="Stingl U."/>
        </authorList>
    </citation>
    <scope>NUCLEOTIDE SEQUENCE [LARGE SCALE GENOMIC DNA]</scope>
    <source>
        <strain evidence="10">SCGC-AAA261F19</strain>
    </source>
</reference>
<dbReference type="EC" id="2.1.1.72" evidence="1"/>
<keyword evidence="4" id="KW-0949">S-adenosyl-L-methionine</keyword>
<dbReference type="InterPro" id="IPR029063">
    <property type="entry name" value="SAM-dependent_MTases_sf"/>
</dbReference>
<dbReference type="GO" id="GO:0009007">
    <property type="term" value="F:site-specific DNA-methyltransferase (adenine-specific) activity"/>
    <property type="evidence" value="ECO:0007669"/>
    <property type="project" value="UniProtKB-EC"/>
</dbReference>